<accession>A0AAD8YS73</accession>
<reference evidence="2" key="1">
    <citation type="submission" date="2023-03" db="EMBL/GenBank/DDBJ databases">
        <title>Electrophorus voltai genome.</title>
        <authorList>
            <person name="Bian C."/>
        </authorList>
    </citation>
    <scope>NUCLEOTIDE SEQUENCE</scope>
    <source>
        <strain evidence="2">CB-2022</strain>
        <tissue evidence="2">Muscle</tissue>
    </source>
</reference>
<organism evidence="2 3">
    <name type="scientific">Electrophorus voltai</name>
    <dbReference type="NCBI Taxonomy" id="2609070"/>
    <lineage>
        <taxon>Eukaryota</taxon>
        <taxon>Metazoa</taxon>
        <taxon>Chordata</taxon>
        <taxon>Craniata</taxon>
        <taxon>Vertebrata</taxon>
        <taxon>Euteleostomi</taxon>
        <taxon>Actinopterygii</taxon>
        <taxon>Neopterygii</taxon>
        <taxon>Teleostei</taxon>
        <taxon>Ostariophysi</taxon>
        <taxon>Gymnotiformes</taxon>
        <taxon>Gymnotoidei</taxon>
        <taxon>Gymnotidae</taxon>
        <taxon>Electrophorus</taxon>
    </lineage>
</organism>
<feature type="region of interest" description="Disordered" evidence="1">
    <location>
        <begin position="69"/>
        <end position="89"/>
    </location>
</feature>
<dbReference type="Proteomes" id="UP001239994">
    <property type="component" value="Unassembled WGS sequence"/>
</dbReference>
<evidence type="ECO:0000256" key="1">
    <source>
        <dbReference type="SAM" id="MobiDB-lite"/>
    </source>
</evidence>
<feature type="compositionally biased region" description="Low complexity" evidence="1">
    <location>
        <begin position="29"/>
        <end position="43"/>
    </location>
</feature>
<gene>
    <name evidence="2" type="ORF">P4O66_018077</name>
</gene>
<feature type="region of interest" description="Disordered" evidence="1">
    <location>
        <begin position="18"/>
        <end position="48"/>
    </location>
</feature>
<sequence>MKQHDQFISSVAGRGQYTADKLEPSKAQSTASKLTTLTTPLSTMHGHRDHRLQSAGRAALRLNHTRWAKGQRNPEGVAEESSYSTKAAGMQQLEVERSLEYPGISASNDAASIGARLTCFCTDAGHPGHLTGKLVLADGVVLC</sequence>
<name>A0AAD8YS73_9TELE</name>
<protein>
    <submittedName>
        <fullName evidence="2">Uncharacterized protein</fullName>
    </submittedName>
</protein>
<evidence type="ECO:0000313" key="3">
    <source>
        <dbReference type="Proteomes" id="UP001239994"/>
    </source>
</evidence>
<comment type="caution">
    <text evidence="2">The sequence shown here is derived from an EMBL/GenBank/DDBJ whole genome shotgun (WGS) entry which is preliminary data.</text>
</comment>
<proteinExistence type="predicted"/>
<dbReference type="EMBL" id="JAROKS010000025">
    <property type="protein sequence ID" value="KAK1786388.1"/>
    <property type="molecule type" value="Genomic_DNA"/>
</dbReference>
<dbReference type="AlphaFoldDB" id="A0AAD8YS73"/>
<keyword evidence="3" id="KW-1185">Reference proteome</keyword>
<evidence type="ECO:0000313" key="2">
    <source>
        <dbReference type="EMBL" id="KAK1786388.1"/>
    </source>
</evidence>